<gene>
    <name evidence="3" type="primary">eif6</name>
    <name evidence="4" type="ORF">AKJ61_02840</name>
</gene>
<dbReference type="EMBL" id="LHXK01000036">
    <property type="protein sequence ID" value="KXA89447.1"/>
    <property type="molecule type" value="Genomic_DNA"/>
</dbReference>
<proteinExistence type="inferred from homology"/>
<evidence type="ECO:0000313" key="4">
    <source>
        <dbReference type="EMBL" id="KXA89447.1"/>
    </source>
</evidence>
<dbReference type="HAMAP" id="MF_00032">
    <property type="entry name" value="eIF_6"/>
    <property type="match status" value="1"/>
</dbReference>
<dbReference type="Gene3D" id="3.75.10.10">
    <property type="entry name" value="L-arginine/glycine Amidinotransferase, Chain A"/>
    <property type="match status" value="1"/>
</dbReference>
<evidence type="ECO:0000256" key="3">
    <source>
        <dbReference type="HAMAP-Rule" id="MF_00032"/>
    </source>
</evidence>
<comment type="function">
    <text evidence="3">Binds to the 50S ribosomal subunit and prevents its association with the 30S ribosomal subunit to form the 70S initiation complex.</text>
</comment>
<comment type="similarity">
    <text evidence="3">Belongs to the eIF-6 family.</text>
</comment>
<dbReference type="Proteomes" id="UP000070184">
    <property type="component" value="Unassembled WGS sequence"/>
</dbReference>
<organism evidence="4 5">
    <name type="scientific">candidate division MSBL1 archaeon SCGC-AAA259B11</name>
    <dbReference type="NCBI Taxonomy" id="1698260"/>
    <lineage>
        <taxon>Archaea</taxon>
        <taxon>Methanobacteriati</taxon>
        <taxon>Methanobacteriota</taxon>
        <taxon>candidate division MSBL1</taxon>
    </lineage>
</organism>
<dbReference type="Pfam" id="PF01912">
    <property type="entry name" value="eIF-6"/>
    <property type="match status" value="1"/>
</dbReference>
<dbReference type="AlphaFoldDB" id="A0A133U5I3"/>
<name>A0A133U5I3_9EURY</name>
<dbReference type="PANTHER" id="PTHR10784">
    <property type="entry name" value="TRANSLATION INITIATION FACTOR 6"/>
    <property type="match status" value="1"/>
</dbReference>
<dbReference type="NCBIfam" id="TIGR00323">
    <property type="entry name" value="eIF-6"/>
    <property type="match status" value="1"/>
</dbReference>
<reference evidence="4 5" key="1">
    <citation type="journal article" date="2016" name="Sci. Rep.">
        <title>Metabolic traits of an uncultured archaeal lineage -MSBL1- from brine pools of the Red Sea.</title>
        <authorList>
            <person name="Mwirichia R."/>
            <person name="Alam I."/>
            <person name="Rashid M."/>
            <person name="Vinu M."/>
            <person name="Ba-Alawi W."/>
            <person name="Anthony Kamau A."/>
            <person name="Kamanda Ngugi D."/>
            <person name="Goker M."/>
            <person name="Klenk H.P."/>
            <person name="Bajic V."/>
            <person name="Stingl U."/>
        </authorList>
    </citation>
    <scope>NUCLEOTIDE SEQUENCE [LARGE SCALE GENOMIC DNA]</scope>
    <source>
        <strain evidence="4">SCGC-AAA259B11</strain>
    </source>
</reference>
<dbReference type="GO" id="GO:0042256">
    <property type="term" value="P:cytosolic ribosome assembly"/>
    <property type="evidence" value="ECO:0007669"/>
    <property type="project" value="InterPro"/>
</dbReference>
<evidence type="ECO:0000256" key="1">
    <source>
        <dbReference type="ARBA" id="ARBA00022540"/>
    </source>
</evidence>
<keyword evidence="5" id="KW-1185">Reference proteome</keyword>
<evidence type="ECO:0000313" key="5">
    <source>
        <dbReference type="Proteomes" id="UP000070184"/>
    </source>
</evidence>
<dbReference type="GO" id="GO:0003743">
    <property type="term" value="F:translation initiation factor activity"/>
    <property type="evidence" value="ECO:0007669"/>
    <property type="project" value="UniProtKB-UniRule"/>
</dbReference>
<dbReference type="PIRSF" id="PIRSF006413">
    <property type="entry name" value="IF-6"/>
    <property type="match status" value="1"/>
</dbReference>
<protein>
    <recommendedName>
        <fullName evidence="3">Translation initiation factor 6</fullName>
        <shortName evidence="3">aIF-6</shortName>
    </recommendedName>
</protein>
<accession>A0A133U5I3</accession>
<keyword evidence="1 3" id="KW-0396">Initiation factor</keyword>
<evidence type="ECO:0000256" key="2">
    <source>
        <dbReference type="ARBA" id="ARBA00022917"/>
    </source>
</evidence>
<comment type="caution">
    <text evidence="4">The sequence shown here is derived from an EMBL/GenBank/DDBJ whole genome shotgun (WGS) entry which is preliminary data.</text>
</comment>
<sequence length="220" mass="23109">MSVVRLNFSDMPYLGAFALATDNFLAVPSRFGKIPKKSSEALKVPISKTLISQSTLIGILSAGNSKGVIVPDHIDTDEEILEETLETEVTRVPGKSIALGNQVLVNDEGAIVNPDLPDESIDVIRKTLGVPVKRSTIAGLKNVGASGVATNRGVLLHTDINEGELEIVEEVLKVPADIGTASSGVKYVGTCIVANSYGALIGENTTGPELGRIENTLGFT</sequence>
<dbReference type="SUPFAM" id="SSF55909">
    <property type="entry name" value="Pentein"/>
    <property type="match status" value="1"/>
</dbReference>
<dbReference type="SMART" id="SM00654">
    <property type="entry name" value="eIF6"/>
    <property type="match status" value="1"/>
</dbReference>
<keyword evidence="2 3" id="KW-0648">Protein biosynthesis</keyword>
<dbReference type="GO" id="GO:0043022">
    <property type="term" value="F:ribosome binding"/>
    <property type="evidence" value="ECO:0007669"/>
    <property type="project" value="InterPro"/>
</dbReference>
<dbReference type="InterPro" id="IPR002769">
    <property type="entry name" value="eIF6"/>
</dbReference>